<comment type="caution">
    <text evidence="1">The sequence shown here is derived from an EMBL/GenBank/DDBJ whole genome shotgun (WGS) entry which is preliminary data.</text>
</comment>
<gene>
    <name evidence="1" type="ORF">J2736_006929</name>
</gene>
<proteinExistence type="predicted"/>
<evidence type="ECO:0000313" key="2">
    <source>
        <dbReference type="Proteomes" id="UP001267290"/>
    </source>
</evidence>
<dbReference type="Proteomes" id="UP001267290">
    <property type="component" value="Unassembled WGS sequence"/>
</dbReference>
<evidence type="ECO:0000313" key="1">
    <source>
        <dbReference type="EMBL" id="MDR6555649.1"/>
    </source>
</evidence>
<sequence length="98" mass="11202">MQIKNKQDISLILDNFSSFAEWDAAGKKLYLVFADKKRGGQWTLMHYEGERFSVHGVGHDYGDADESFFEERNQLLSFLWDNRAALKIAIEASQVVSA</sequence>
<accession>A0ABU1P7V3</accession>
<name>A0ABU1P7V3_9BACL</name>
<dbReference type="RefSeq" id="WP_310502954.1">
    <property type="nucleotide sequence ID" value="NZ_JAVDSB010000036.1"/>
</dbReference>
<keyword evidence="2" id="KW-1185">Reference proteome</keyword>
<reference evidence="1 2" key="1">
    <citation type="submission" date="2023-07" db="EMBL/GenBank/DDBJ databases">
        <title>Sorghum-associated microbial communities from plants grown in Nebraska, USA.</title>
        <authorList>
            <person name="Schachtman D."/>
        </authorList>
    </citation>
    <scope>NUCLEOTIDE SEQUENCE [LARGE SCALE GENOMIC DNA]</scope>
    <source>
        <strain evidence="1 2">CC258</strain>
    </source>
</reference>
<organism evidence="1 2">
    <name type="scientific">Paenibacillus qinlingensis</name>
    <dbReference type="NCBI Taxonomy" id="1837343"/>
    <lineage>
        <taxon>Bacteria</taxon>
        <taxon>Bacillati</taxon>
        <taxon>Bacillota</taxon>
        <taxon>Bacilli</taxon>
        <taxon>Bacillales</taxon>
        <taxon>Paenibacillaceae</taxon>
        <taxon>Paenibacillus</taxon>
    </lineage>
</organism>
<protein>
    <submittedName>
        <fullName evidence="1">Uncharacterized protein</fullName>
    </submittedName>
</protein>
<dbReference type="EMBL" id="JAVDSB010000036">
    <property type="protein sequence ID" value="MDR6555649.1"/>
    <property type="molecule type" value="Genomic_DNA"/>
</dbReference>